<dbReference type="OrthoDB" id="141970at2759"/>
<reference evidence="2 3" key="1">
    <citation type="submission" date="2018-07" db="EMBL/GenBank/DDBJ databases">
        <title>Genome sequencing of oomycete isolates from Chile give support for New Zealand origin for Phytophthora kernoviae and make available the first Nothophytophthora sp. genome.</title>
        <authorList>
            <person name="Studholme D.J."/>
            <person name="Sanfuentes E."/>
            <person name="Panda P."/>
            <person name="Hill R."/>
            <person name="Sambles C."/>
            <person name="Grant M."/>
            <person name="Williams N.M."/>
            <person name="Mcdougal R.L."/>
        </authorList>
    </citation>
    <scope>NUCLEOTIDE SEQUENCE [LARGE SCALE GENOMIC DNA]</scope>
    <source>
        <strain evidence="2">Chile6</strain>
    </source>
</reference>
<feature type="region of interest" description="Disordered" evidence="1">
    <location>
        <begin position="1"/>
        <end position="24"/>
    </location>
</feature>
<name>A0A3F2RC13_9STRA</name>
<comment type="caution">
    <text evidence="2">The sequence shown here is derived from an EMBL/GenBank/DDBJ whole genome shotgun (WGS) entry which is preliminary data.</text>
</comment>
<proteinExistence type="predicted"/>
<evidence type="ECO:0000313" key="3">
    <source>
        <dbReference type="Proteomes" id="UP000277300"/>
    </source>
</evidence>
<protein>
    <recommendedName>
        <fullName evidence="4">BZIP domain-containing protein</fullName>
    </recommendedName>
</protein>
<sequence>MTTEEWKKARRREQYRLSQARHRERKRIQELQARGGMTENTGLRSGTKVTKTFMAVKDPNMTTEEWKKTRRREQSRIYQVNYWKRKRLLTERLVGEMTAIQQEIQQLQMQKAVRGQHKEHIVCIETFHCSLQTGIGQQQLPDVRNYQLTYGCTPALQVLSDLQREEFDSMESLRLHWLWYRSQFREF</sequence>
<feature type="compositionally biased region" description="Basic and acidic residues" evidence="1">
    <location>
        <begin position="1"/>
        <end position="15"/>
    </location>
</feature>
<evidence type="ECO:0008006" key="4">
    <source>
        <dbReference type="Google" id="ProtNLM"/>
    </source>
</evidence>
<evidence type="ECO:0000256" key="1">
    <source>
        <dbReference type="SAM" id="MobiDB-lite"/>
    </source>
</evidence>
<organism evidence="2 3">
    <name type="scientific">Phytophthora kernoviae</name>
    <dbReference type="NCBI Taxonomy" id="325452"/>
    <lineage>
        <taxon>Eukaryota</taxon>
        <taxon>Sar</taxon>
        <taxon>Stramenopiles</taxon>
        <taxon>Oomycota</taxon>
        <taxon>Peronosporomycetes</taxon>
        <taxon>Peronosporales</taxon>
        <taxon>Peronosporaceae</taxon>
        <taxon>Phytophthora</taxon>
    </lineage>
</organism>
<dbReference type="AlphaFoldDB" id="A0A3F2RC13"/>
<accession>A0A3F2RC13</accession>
<gene>
    <name evidence="2" type="ORF">BBP00_00009635</name>
</gene>
<feature type="non-terminal residue" evidence="2">
    <location>
        <position position="187"/>
    </location>
</feature>
<evidence type="ECO:0000313" key="2">
    <source>
        <dbReference type="EMBL" id="RLN52373.1"/>
    </source>
</evidence>
<dbReference type="EMBL" id="MBDO02000764">
    <property type="protein sequence ID" value="RLN52373.1"/>
    <property type="molecule type" value="Genomic_DNA"/>
</dbReference>
<dbReference type="Proteomes" id="UP000277300">
    <property type="component" value="Unassembled WGS sequence"/>
</dbReference>